<evidence type="ECO:0000313" key="9">
    <source>
        <dbReference type="EMBL" id="ALE02044.1"/>
    </source>
</evidence>
<feature type="domain" description="CcmH/CycL/Ccl2/NrfF N-terminal" evidence="8">
    <location>
        <begin position="11"/>
        <end position="145"/>
    </location>
</feature>
<organism evidence="9 10">
    <name type="scientific">Candidatus Pseudothioglobus singularis PS1</name>
    <dbReference type="NCBI Taxonomy" id="1125411"/>
    <lineage>
        <taxon>Bacteria</taxon>
        <taxon>Pseudomonadati</taxon>
        <taxon>Pseudomonadota</taxon>
        <taxon>Gammaproteobacteria</taxon>
        <taxon>Candidatus Pseudothioglobaceae</taxon>
        <taxon>Candidatus Pseudothioglobus</taxon>
    </lineage>
</organism>
<feature type="transmembrane region" description="Helical" evidence="7">
    <location>
        <begin position="104"/>
        <end position="122"/>
    </location>
</feature>
<keyword evidence="6 7" id="KW-0408">Iron</keyword>
<evidence type="ECO:0000313" key="10">
    <source>
        <dbReference type="Proteomes" id="UP000068905"/>
    </source>
</evidence>
<name>A0A0M4LDM9_9GAMM</name>
<comment type="similarity">
    <text evidence="1 7">Belongs to the CcmH/CycL/Ccl2/NrfF family.</text>
</comment>
<dbReference type="CDD" id="cd16378">
    <property type="entry name" value="CcmH_N"/>
    <property type="match status" value="1"/>
</dbReference>
<keyword evidence="10" id="KW-1185">Reference proteome</keyword>
<accession>A0A0M4LDM9</accession>
<dbReference type="InterPro" id="IPR005616">
    <property type="entry name" value="CcmH/CycL/Ccl2/NrfF_N"/>
</dbReference>
<dbReference type="FunFam" id="1.10.8.640:FF:000001">
    <property type="entry name" value="Cytochrome c-type biogenesis protein"/>
    <property type="match status" value="1"/>
</dbReference>
<dbReference type="PATRIC" id="fig|1125411.7.peg.1076"/>
<dbReference type="GO" id="GO:0005886">
    <property type="term" value="C:plasma membrane"/>
    <property type="evidence" value="ECO:0007669"/>
    <property type="project" value="TreeGrafter"/>
</dbReference>
<dbReference type="OrthoDB" id="9804975at2"/>
<proteinExistence type="inferred from homology"/>
<evidence type="ECO:0000256" key="2">
    <source>
        <dbReference type="ARBA" id="ARBA00022617"/>
    </source>
</evidence>
<dbReference type="GO" id="GO:0046872">
    <property type="term" value="F:metal ion binding"/>
    <property type="evidence" value="ECO:0007669"/>
    <property type="project" value="UniProtKB-KW"/>
</dbReference>
<dbReference type="STRING" id="1125411.W908_05460"/>
<evidence type="ECO:0000256" key="6">
    <source>
        <dbReference type="ARBA" id="ARBA00023004"/>
    </source>
</evidence>
<dbReference type="PANTHER" id="PTHR47870">
    <property type="entry name" value="CYTOCHROME C-TYPE BIOGENESIS PROTEIN CCMH"/>
    <property type="match status" value="1"/>
</dbReference>
<dbReference type="EMBL" id="CP006911">
    <property type="protein sequence ID" value="ALE02044.1"/>
    <property type="molecule type" value="Genomic_DNA"/>
</dbReference>
<dbReference type="AlphaFoldDB" id="A0A0M4LDM9"/>
<comment type="function">
    <text evidence="7">Possible subunit of a heme lyase.</text>
</comment>
<dbReference type="InterPro" id="IPR051263">
    <property type="entry name" value="C-type_cytochrome_biogenesis"/>
</dbReference>
<dbReference type="Pfam" id="PF03918">
    <property type="entry name" value="CcmH"/>
    <property type="match status" value="1"/>
</dbReference>
<evidence type="ECO:0000256" key="7">
    <source>
        <dbReference type="RuleBase" id="RU364112"/>
    </source>
</evidence>
<reference evidence="9 10" key="1">
    <citation type="journal article" date="2015" name="Genome Announc.">
        <title>Genome Sequence of 'Candidatus Thioglobus singularis' Strain PS1, a Mixotroph from the SUP05 Clade of Marine Gammaproteobacteria.</title>
        <authorList>
            <person name="Marshall K.T."/>
            <person name="Morris R.M."/>
        </authorList>
    </citation>
    <scope>NUCLEOTIDE SEQUENCE [LARGE SCALE GENOMIC DNA]</scope>
    <source>
        <strain evidence="9 10">PS1</strain>
    </source>
</reference>
<protein>
    <recommendedName>
        <fullName evidence="7">Cytochrome c-type biogenesis protein</fullName>
    </recommendedName>
</protein>
<evidence type="ECO:0000256" key="3">
    <source>
        <dbReference type="ARBA" id="ARBA00022723"/>
    </source>
</evidence>
<dbReference type="GO" id="GO:0017004">
    <property type="term" value="P:cytochrome complex assembly"/>
    <property type="evidence" value="ECO:0007669"/>
    <property type="project" value="UniProtKB-KW"/>
</dbReference>
<keyword evidence="7" id="KW-1133">Transmembrane helix</keyword>
<evidence type="ECO:0000256" key="4">
    <source>
        <dbReference type="ARBA" id="ARBA00022729"/>
    </source>
</evidence>
<dbReference type="Proteomes" id="UP000068905">
    <property type="component" value="Chromosome"/>
</dbReference>
<evidence type="ECO:0000256" key="1">
    <source>
        <dbReference type="ARBA" id="ARBA00010342"/>
    </source>
</evidence>
<keyword evidence="4 7" id="KW-0732">Signal</keyword>
<dbReference type="InterPro" id="IPR038297">
    <property type="entry name" value="CcmH/CycL/NrfF/Ccl2_sf"/>
</dbReference>
<evidence type="ECO:0000256" key="5">
    <source>
        <dbReference type="ARBA" id="ARBA00022748"/>
    </source>
</evidence>
<dbReference type="RefSeq" id="WP_053820256.1">
    <property type="nucleotide sequence ID" value="NZ_CP006911.1"/>
</dbReference>
<sequence>MRYFIHFVIGLLLIQAPFAESIEVSDFETTKQESRYTELIENIRCPVCQGQSIGGSNSDLAKDLRGKVREMILDNQSDSEIYSFMVERYGEFVVYKPPVSPKTYLLWFAPLIALLLSLFYLFRSTRQKSNKEAISESDIEKAKKLLK</sequence>
<evidence type="ECO:0000259" key="8">
    <source>
        <dbReference type="Pfam" id="PF03918"/>
    </source>
</evidence>
<gene>
    <name evidence="9" type="ORF">W908_05460</name>
</gene>
<keyword evidence="5" id="KW-0201">Cytochrome c-type biogenesis</keyword>
<keyword evidence="7" id="KW-0812">Transmembrane</keyword>
<keyword evidence="2 7" id="KW-0349">Heme</keyword>
<dbReference type="PANTHER" id="PTHR47870:SF1">
    <property type="entry name" value="CYTOCHROME C-TYPE BIOGENESIS PROTEIN CCMH"/>
    <property type="match status" value="1"/>
</dbReference>
<keyword evidence="7" id="KW-0472">Membrane</keyword>
<dbReference type="Gene3D" id="1.10.8.640">
    <property type="entry name" value="Cytochrome C biogenesis protein"/>
    <property type="match status" value="1"/>
</dbReference>
<keyword evidence="3 7" id="KW-0479">Metal-binding</keyword>
<dbReference type="KEGG" id="tsn:W908_05460"/>